<comment type="caution">
    <text evidence="1">The sequence shown here is derived from an EMBL/GenBank/DDBJ whole genome shotgun (WGS) entry which is preliminary data.</text>
</comment>
<evidence type="ECO:0000313" key="2">
    <source>
        <dbReference type="Proteomes" id="UP000765509"/>
    </source>
</evidence>
<dbReference type="Proteomes" id="UP000765509">
    <property type="component" value="Unassembled WGS sequence"/>
</dbReference>
<reference evidence="1" key="1">
    <citation type="submission" date="2021-03" db="EMBL/GenBank/DDBJ databases">
        <title>Draft genome sequence of rust myrtle Austropuccinia psidii MF-1, a brazilian biotype.</title>
        <authorList>
            <person name="Quecine M.C."/>
            <person name="Pachon D.M.R."/>
            <person name="Bonatelli M.L."/>
            <person name="Correr F.H."/>
            <person name="Franceschini L.M."/>
            <person name="Leite T.F."/>
            <person name="Margarido G.R.A."/>
            <person name="Almeida C.A."/>
            <person name="Ferrarezi J.A."/>
            <person name="Labate C.A."/>
        </authorList>
    </citation>
    <scope>NUCLEOTIDE SEQUENCE</scope>
    <source>
        <strain evidence="1">MF-1</strain>
    </source>
</reference>
<organism evidence="1 2">
    <name type="scientific">Austropuccinia psidii MF-1</name>
    <dbReference type="NCBI Taxonomy" id="1389203"/>
    <lineage>
        <taxon>Eukaryota</taxon>
        <taxon>Fungi</taxon>
        <taxon>Dikarya</taxon>
        <taxon>Basidiomycota</taxon>
        <taxon>Pucciniomycotina</taxon>
        <taxon>Pucciniomycetes</taxon>
        <taxon>Pucciniales</taxon>
        <taxon>Sphaerophragmiaceae</taxon>
        <taxon>Austropuccinia</taxon>
    </lineage>
</organism>
<dbReference type="EMBL" id="AVOT02114155">
    <property type="protein sequence ID" value="MBW0583064.1"/>
    <property type="molecule type" value="Genomic_DNA"/>
</dbReference>
<proteinExistence type="predicted"/>
<evidence type="ECO:0000313" key="1">
    <source>
        <dbReference type="EMBL" id="MBW0583064.1"/>
    </source>
</evidence>
<protein>
    <submittedName>
        <fullName evidence="1">Uncharacterized protein</fullName>
    </submittedName>
</protein>
<keyword evidence="2" id="KW-1185">Reference proteome</keyword>
<dbReference type="AlphaFoldDB" id="A0A9Q3KL85"/>
<name>A0A9Q3KL85_9BASI</name>
<accession>A0A9Q3KL85</accession>
<sequence>MDLDKEEARPGPDLESFPQERHVWRIPALPPIPQCLYLAIEIYQSKYRNCYRAAKEEEWEIFPSVWQGAMNSVTTTKIDSPPWVLRQFQPGTKLGPISHTISFMANWYPLVPYGHSAISCHHWPPWPISISPSPRVYL</sequence>
<gene>
    <name evidence="1" type="ORF">O181_122779</name>
</gene>